<reference evidence="2 3" key="1">
    <citation type="submission" date="2020-08" db="EMBL/GenBank/DDBJ databases">
        <title>Genomic Encyclopedia of Type Strains, Phase IV (KMG-IV): sequencing the most valuable type-strain genomes for metagenomic binning, comparative biology and taxonomic classification.</title>
        <authorList>
            <person name="Goeker M."/>
        </authorList>
    </citation>
    <scope>NUCLEOTIDE SEQUENCE [LARGE SCALE GENOMIC DNA]</scope>
    <source>
        <strain evidence="2 3">DSM 5391</strain>
    </source>
</reference>
<gene>
    <name evidence="2" type="ORF">HNR53_003142</name>
</gene>
<evidence type="ECO:0000313" key="3">
    <source>
        <dbReference type="Proteomes" id="UP000531594"/>
    </source>
</evidence>
<sequence>MNDIEQLMEETAKHYEQKMAGLYQEKEQLARENGQLRNALRNRDKEIKGLNKQLQHKRKSDPQHYRNGRKRGSHGRFG</sequence>
<evidence type="ECO:0000256" key="1">
    <source>
        <dbReference type="SAM" id="MobiDB-lite"/>
    </source>
</evidence>
<organism evidence="2 3">
    <name type="scientific">Bacillus benzoevorans</name>
    <dbReference type="NCBI Taxonomy" id="1456"/>
    <lineage>
        <taxon>Bacteria</taxon>
        <taxon>Bacillati</taxon>
        <taxon>Bacillota</taxon>
        <taxon>Bacilli</taxon>
        <taxon>Bacillales</taxon>
        <taxon>Bacillaceae</taxon>
        <taxon>Bacillus</taxon>
    </lineage>
</organism>
<dbReference type="Proteomes" id="UP000531594">
    <property type="component" value="Unassembled WGS sequence"/>
</dbReference>
<feature type="region of interest" description="Disordered" evidence="1">
    <location>
        <begin position="37"/>
        <end position="78"/>
    </location>
</feature>
<evidence type="ECO:0000313" key="2">
    <source>
        <dbReference type="EMBL" id="MBB6446483.1"/>
    </source>
</evidence>
<comment type="caution">
    <text evidence="2">The sequence shown here is derived from an EMBL/GenBank/DDBJ whole genome shotgun (WGS) entry which is preliminary data.</text>
</comment>
<name>A0A7X0HTD9_9BACI</name>
<accession>A0A7X0HTD9</accession>
<dbReference type="EMBL" id="JACHGK010000011">
    <property type="protein sequence ID" value="MBB6446483.1"/>
    <property type="molecule type" value="Genomic_DNA"/>
</dbReference>
<keyword evidence="3" id="KW-1185">Reference proteome</keyword>
<protein>
    <submittedName>
        <fullName evidence="2">Uncharacterized protein</fullName>
    </submittedName>
</protein>
<proteinExistence type="predicted"/>
<dbReference type="RefSeq" id="WP_184527525.1">
    <property type="nucleotide sequence ID" value="NZ_JACHGK010000011.1"/>
</dbReference>
<feature type="compositionally biased region" description="Basic residues" evidence="1">
    <location>
        <begin position="66"/>
        <end position="78"/>
    </location>
</feature>
<dbReference type="AlphaFoldDB" id="A0A7X0HTD9"/>